<dbReference type="RefSeq" id="WP_354446737.1">
    <property type="nucleotide sequence ID" value="NZ_JBEPSH010000008.1"/>
</dbReference>
<comment type="caution">
    <text evidence="10">The sequence shown here is derived from an EMBL/GenBank/DDBJ whole genome shotgun (WGS) entry which is preliminary data.</text>
</comment>
<evidence type="ECO:0000256" key="2">
    <source>
        <dbReference type="ARBA" id="ARBA00022475"/>
    </source>
</evidence>
<feature type="transmembrane region" description="Helical" evidence="8">
    <location>
        <begin position="136"/>
        <end position="154"/>
    </location>
</feature>
<keyword evidence="6 8" id="KW-1133">Transmembrane helix</keyword>
<dbReference type="PANTHER" id="PTHR33908:SF11">
    <property type="entry name" value="MEMBRANE PROTEIN"/>
    <property type="match status" value="1"/>
</dbReference>
<name>A0ABV2QD98_9BURK</name>
<comment type="subcellular location">
    <subcellularLocation>
        <location evidence="1">Cell membrane</location>
        <topology evidence="1">Multi-pass membrane protein</topology>
    </subcellularLocation>
</comment>
<feature type="transmembrane region" description="Helical" evidence="8">
    <location>
        <begin position="249"/>
        <end position="272"/>
    </location>
</feature>
<evidence type="ECO:0000256" key="8">
    <source>
        <dbReference type="SAM" id="Phobius"/>
    </source>
</evidence>
<gene>
    <name evidence="10" type="ORF">ABIE13_004137</name>
</gene>
<feature type="transmembrane region" description="Helical" evidence="8">
    <location>
        <begin position="321"/>
        <end position="337"/>
    </location>
</feature>
<evidence type="ECO:0000256" key="6">
    <source>
        <dbReference type="ARBA" id="ARBA00022989"/>
    </source>
</evidence>
<keyword evidence="3" id="KW-0328">Glycosyltransferase</keyword>
<evidence type="ECO:0000256" key="3">
    <source>
        <dbReference type="ARBA" id="ARBA00022676"/>
    </source>
</evidence>
<evidence type="ECO:0000313" key="10">
    <source>
        <dbReference type="EMBL" id="MET4579014.1"/>
    </source>
</evidence>
<dbReference type="Proteomes" id="UP001549320">
    <property type="component" value="Unassembled WGS sequence"/>
</dbReference>
<keyword evidence="11" id="KW-1185">Reference proteome</keyword>
<feature type="domain" description="Glycosyltransferase RgtA/B/C/D-like" evidence="9">
    <location>
        <begin position="62"/>
        <end position="222"/>
    </location>
</feature>
<evidence type="ECO:0000256" key="5">
    <source>
        <dbReference type="ARBA" id="ARBA00022692"/>
    </source>
</evidence>
<evidence type="ECO:0000256" key="7">
    <source>
        <dbReference type="ARBA" id="ARBA00023136"/>
    </source>
</evidence>
<evidence type="ECO:0000256" key="4">
    <source>
        <dbReference type="ARBA" id="ARBA00022679"/>
    </source>
</evidence>
<reference evidence="10 11" key="1">
    <citation type="submission" date="2024-06" db="EMBL/GenBank/DDBJ databases">
        <title>Sorghum-associated microbial communities from plants grown in Nebraska, USA.</title>
        <authorList>
            <person name="Schachtman D."/>
        </authorList>
    </citation>
    <scope>NUCLEOTIDE SEQUENCE [LARGE SCALE GENOMIC DNA]</scope>
    <source>
        <strain evidence="10 11">2709</strain>
    </source>
</reference>
<evidence type="ECO:0000313" key="11">
    <source>
        <dbReference type="Proteomes" id="UP001549320"/>
    </source>
</evidence>
<dbReference type="Pfam" id="PF13231">
    <property type="entry name" value="PMT_2"/>
    <property type="match status" value="1"/>
</dbReference>
<evidence type="ECO:0000259" key="9">
    <source>
        <dbReference type="Pfam" id="PF13231"/>
    </source>
</evidence>
<feature type="transmembrane region" description="Helical" evidence="8">
    <location>
        <begin position="297"/>
        <end position="314"/>
    </location>
</feature>
<dbReference type="PANTHER" id="PTHR33908">
    <property type="entry name" value="MANNOSYLTRANSFERASE YKCB-RELATED"/>
    <property type="match status" value="1"/>
</dbReference>
<proteinExistence type="predicted"/>
<keyword evidence="2" id="KW-1003">Cell membrane</keyword>
<feature type="transmembrane region" description="Helical" evidence="8">
    <location>
        <begin position="205"/>
        <end position="228"/>
    </location>
</feature>
<keyword evidence="7 8" id="KW-0472">Membrane</keyword>
<feature type="transmembrane region" description="Helical" evidence="8">
    <location>
        <begin position="49"/>
        <end position="69"/>
    </location>
</feature>
<keyword evidence="5 8" id="KW-0812">Transmembrane</keyword>
<organism evidence="10 11">
    <name type="scientific">Ottowia thiooxydans</name>
    <dbReference type="NCBI Taxonomy" id="219182"/>
    <lineage>
        <taxon>Bacteria</taxon>
        <taxon>Pseudomonadati</taxon>
        <taxon>Pseudomonadota</taxon>
        <taxon>Betaproteobacteria</taxon>
        <taxon>Burkholderiales</taxon>
        <taxon>Comamonadaceae</taxon>
        <taxon>Ottowia</taxon>
    </lineage>
</organism>
<keyword evidence="4" id="KW-0808">Transferase</keyword>
<feature type="transmembrane region" description="Helical" evidence="8">
    <location>
        <begin position="166"/>
        <end position="193"/>
    </location>
</feature>
<feature type="transmembrane region" description="Helical" evidence="8">
    <location>
        <begin position="20"/>
        <end position="37"/>
    </location>
</feature>
<dbReference type="EMBL" id="JBEPSH010000008">
    <property type="protein sequence ID" value="MET4579014.1"/>
    <property type="molecule type" value="Genomic_DNA"/>
</dbReference>
<evidence type="ECO:0000256" key="1">
    <source>
        <dbReference type="ARBA" id="ARBA00004651"/>
    </source>
</evidence>
<feature type="transmembrane region" description="Helical" evidence="8">
    <location>
        <begin position="111"/>
        <end position="130"/>
    </location>
</feature>
<feature type="transmembrane region" description="Helical" evidence="8">
    <location>
        <begin position="75"/>
        <end position="99"/>
    </location>
</feature>
<accession>A0ABV2QD98</accession>
<sequence length="506" mass="55935">MNLSHPQKTQPFGSVIAHPLLWLLLLAVSHVAVRLVISPSLKWDEAEQILWSQNLALGYGAQPPLYTWLQWSLNAVFGPSVLALSVLKHSALILTYVLMWGAGRELLGSRGAWWASASMLLLPPLGWYSVRDQTHSILVTAMTCAAWWMLFRLIKKPRPRDFALLGLAFGVGMLSKYSYALVAGAMVLAALSVPEARRALFTHGWWWTPIVAALVFLPHASWLLSHLQEATSGTLNKMQIQADPSRAKGLLSLLTSLLGVLLLWILVAFWAFRSSWWKATAVTAPSVTWALPLFKRYLGLVALALLAMVLIGGVTNFRERWLLPLLCAVPLMAFAVRPDLQQHPRAGRYTQAVTVIALLLLVAAGGRLWFGYIRGNADELNHPVLELASTLREAGYDGQSPIIAADHMLAGTLRTRFPQAHAQSCTSSDDQDITACVTEAVKQAQRAGQGYLLISRADRLDPDWWSRAQSRLPPQAVLGVKLPFHQLSTLPPAHYQFAWQPARTTP</sequence>
<protein>
    <submittedName>
        <fullName evidence="10">4-amino-4-deoxy-L-arabinose transferase-like glycosyltransferase</fullName>
    </submittedName>
</protein>
<dbReference type="InterPro" id="IPR050297">
    <property type="entry name" value="LipidA_mod_glycosyltrf_83"/>
</dbReference>
<feature type="transmembrane region" description="Helical" evidence="8">
    <location>
        <begin position="349"/>
        <end position="370"/>
    </location>
</feature>
<dbReference type="InterPro" id="IPR038731">
    <property type="entry name" value="RgtA/B/C-like"/>
</dbReference>